<keyword evidence="3 6" id="KW-0833">Ubl conjugation pathway</keyword>
<dbReference type="PROSITE" id="PS00973">
    <property type="entry name" value="USP_2"/>
    <property type="match status" value="1"/>
</dbReference>
<sequence length="952" mass="104001">MTLGTLDSNTPAHSPAGVLGGYFAKTQLSSWLPASLLSHVGSPHQHTWVRPAQQQQQQQQTMPSSSTASLFQALCRDCLARLTITCDETRVSSDCVDREGHHMHTLLGCTDEHADGFMAECSGSSRCCRCAFTVSVALAHPLVAPDVAAALERARMGVHAHNPTQGARDLVATTKGLCSLARNALRGEKRATNMASERARALLKFDAPCTSILETLGFTRVDNEYRPPVLEHPTEGPLAQRRLARTCDELAVLVGRVQRRLPERERLGNFALVAVADELGRVLGAEYERRPGMSLAAALAGRSAADRAYGVLGVPADACDGSVVWAYSRLVDEEAEGESRFDALVEVAKARASAQLQALVDSERARGLTTRQDIDDACRALLGSPVDPAELTGELLRSVFLARVNETSSRDARVQLARHLSVLAAAMHDQQLAEYAQQAVASIDHVVEAPKLDRWVQLPVGLNNIGNTCYLNCMLQCLFSIAPIRHAVMRMGDGSTWNEALVEGRRDGGRLLEGQEISMAVRFVGLLKDLFENMVARRMDAWAARQAGGGASHPLAGGAGAVAVAPERELADMLLGTGGSAPRQQQDVDECMAQCVSLLEHALPPPSQDGSQDDGAAWIHRLLAGHLELATGTKQREKPSTEAFVTLSLSLPTHPVDINDCLFSFFAPSSISDHPSDAMAEASEESLRYSRIRDAPPVLCMQLQRVQFDTQALRAFKVNAHVRLRRQLSLKPFASFDAGSSDTMRRRGELQERVARVDEHLQALRVPVPLAAEEPVSVLSALSRMQMLAQGVARWAEMPAAQSLLADLPSSVMPSDSVAQSARLFSEHLGPTIKALEASQNAWEHERQELLHRLDQVYDDVDGAGDLGYTLHAVFVHSGMTPEFGHYWVYIRDYDWTRGEERWIKFNDAQVSVVDAEEVFGRMPRAGEEFDNPYYLVYVRSGELDKTVDMGV</sequence>
<dbReference type="EC" id="3.4.19.12" evidence="6"/>
<dbReference type="Gene3D" id="3.90.70.10">
    <property type="entry name" value="Cysteine proteinases"/>
    <property type="match status" value="1"/>
</dbReference>
<evidence type="ECO:0000256" key="1">
    <source>
        <dbReference type="ARBA" id="ARBA00000707"/>
    </source>
</evidence>
<evidence type="ECO:0000259" key="7">
    <source>
        <dbReference type="PROSITE" id="PS50235"/>
    </source>
</evidence>
<dbReference type="InterPro" id="IPR018200">
    <property type="entry name" value="USP_CS"/>
</dbReference>
<dbReference type="GO" id="GO:0016579">
    <property type="term" value="P:protein deubiquitination"/>
    <property type="evidence" value="ECO:0007669"/>
    <property type="project" value="InterPro"/>
</dbReference>
<reference evidence="8" key="1">
    <citation type="submission" date="2022-07" db="EMBL/GenBank/DDBJ databases">
        <title>Phylogenomic reconstructions and comparative analyses of Kickxellomycotina fungi.</title>
        <authorList>
            <person name="Reynolds N.K."/>
            <person name="Stajich J.E."/>
            <person name="Barry K."/>
            <person name="Grigoriev I.V."/>
            <person name="Crous P."/>
            <person name="Smith M.E."/>
        </authorList>
    </citation>
    <scope>NUCLEOTIDE SEQUENCE</scope>
    <source>
        <strain evidence="8">NBRC 32514</strain>
    </source>
</reference>
<dbReference type="Pfam" id="PF00443">
    <property type="entry name" value="UCH"/>
    <property type="match status" value="1"/>
</dbReference>
<evidence type="ECO:0000256" key="5">
    <source>
        <dbReference type="ARBA" id="ARBA00022807"/>
    </source>
</evidence>
<dbReference type="InterPro" id="IPR028889">
    <property type="entry name" value="USP"/>
</dbReference>
<dbReference type="PROSITE" id="PS50235">
    <property type="entry name" value="USP_3"/>
    <property type="match status" value="1"/>
</dbReference>
<dbReference type="EMBL" id="JANBOJ010000251">
    <property type="protein sequence ID" value="KAJ1720505.1"/>
    <property type="molecule type" value="Genomic_DNA"/>
</dbReference>
<comment type="similarity">
    <text evidence="6">Belongs to the peptidase C19 family.</text>
</comment>
<protein>
    <recommendedName>
        <fullName evidence="6">Ubiquitin carboxyl-terminal hydrolase</fullName>
        <ecNumber evidence="6">3.4.19.12</ecNumber>
    </recommendedName>
</protein>
<dbReference type="InterPro" id="IPR038765">
    <property type="entry name" value="Papain-like_cys_pep_sf"/>
</dbReference>
<dbReference type="OrthoDB" id="2420415at2759"/>
<evidence type="ECO:0000256" key="4">
    <source>
        <dbReference type="ARBA" id="ARBA00022801"/>
    </source>
</evidence>
<feature type="domain" description="USP" evidence="7">
    <location>
        <begin position="460"/>
        <end position="941"/>
    </location>
</feature>
<keyword evidence="2 6" id="KW-0645">Protease</keyword>
<dbReference type="PANTHER" id="PTHR43982">
    <property type="entry name" value="UBIQUITIN CARBOXYL-TERMINAL HYDROLASE"/>
    <property type="match status" value="1"/>
</dbReference>
<dbReference type="GO" id="GO:0070628">
    <property type="term" value="F:proteasome binding"/>
    <property type="evidence" value="ECO:0007669"/>
    <property type="project" value="TreeGrafter"/>
</dbReference>
<evidence type="ECO:0000313" key="9">
    <source>
        <dbReference type="Proteomes" id="UP001149813"/>
    </source>
</evidence>
<organism evidence="8 9">
    <name type="scientific">Coemansia erecta</name>
    <dbReference type="NCBI Taxonomy" id="147472"/>
    <lineage>
        <taxon>Eukaryota</taxon>
        <taxon>Fungi</taxon>
        <taxon>Fungi incertae sedis</taxon>
        <taxon>Zoopagomycota</taxon>
        <taxon>Kickxellomycotina</taxon>
        <taxon>Kickxellomycetes</taxon>
        <taxon>Kickxellales</taxon>
        <taxon>Kickxellaceae</taxon>
        <taxon>Coemansia</taxon>
    </lineage>
</organism>
<evidence type="ECO:0000256" key="6">
    <source>
        <dbReference type="RuleBase" id="RU366025"/>
    </source>
</evidence>
<gene>
    <name evidence="8" type="primary">UBP2</name>
    <name evidence="8" type="ORF">LPJ53_004867</name>
</gene>
<dbReference type="Proteomes" id="UP001149813">
    <property type="component" value="Unassembled WGS sequence"/>
</dbReference>
<accession>A0A9W8CNR2</accession>
<name>A0A9W8CNR2_9FUNG</name>
<evidence type="ECO:0000256" key="3">
    <source>
        <dbReference type="ARBA" id="ARBA00022786"/>
    </source>
</evidence>
<keyword evidence="5 6" id="KW-0788">Thiol protease</keyword>
<dbReference type="PANTHER" id="PTHR43982:SF6">
    <property type="entry name" value="UBIQUITIN CARBOXYL-TERMINAL HYDROLASE 2-RELATED"/>
    <property type="match status" value="1"/>
</dbReference>
<comment type="caution">
    <text evidence="8">The sequence shown here is derived from an EMBL/GenBank/DDBJ whole genome shotgun (WGS) entry which is preliminary data.</text>
</comment>
<comment type="catalytic activity">
    <reaction evidence="1 6">
        <text>Thiol-dependent hydrolysis of ester, thioester, amide, peptide and isopeptide bonds formed by the C-terminal Gly of ubiquitin (a 76-residue protein attached to proteins as an intracellular targeting signal).</text>
        <dbReference type="EC" id="3.4.19.12"/>
    </reaction>
</comment>
<dbReference type="GO" id="GO:0061136">
    <property type="term" value="P:regulation of proteasomal protein catabolic process"/>
    <property type="evidence" value="ECO:0007669"/>
    <property type="project" value="TreeGrafter"/>
</dbReference>
<dbReference type="InterPro" id="IPR044635">
    <property type="entry name" value="UBP14-like"/>
</dbReference>
<evidence type="ECO:0000256" key="2">
    <source>
        <dbReference type="ARBA" id="ARBA00022670"/>
    </source>
</evidence>
<proteinExistence type="inferred from homology"/>
<dbReference type="GO" id="GO:0004843">
    <property type="term" value="F:cysteine-type deubiquitinase activity"/>
    <property type="evidence" value="ECO:0007669"/>
    <property type="project" value="UniProtKB-UniRule"/>
</dbReference>
<dbReference type="PROSITE" id="PS00972">
    <property type="entry name" value="USP_1"/>
    <property type="match status" value="1"/>
</dbReference>
<dbReference type="AlphaFoldDB" id="A0A9W8CNR2"/>
<keyword evidence="4 6" id="KW-0378">Hydrolase</keyword>
<keyword evidence="9" id="KW-1185">Reference proteome</keyword>
<dbReference type="InterPro" id="IPR001394">
    <property type="entry name" value="Peptidase_C19_UCH"/>
</dbReference>
<dbReference type="SUPFAM" id="SSF54001">
    <property type="entry name" value="Cysteine proteinases"/>
    <property type="match status" value="1"/>
</dbReference>
<dbReference type="GO" id="GO:0043161">
    <property type="term" value="P:proteasome-mediated ubiquitin-dependent protein catabolic process"/>
    <property type="evidence" value="ECO:0007669"/>
    <property type="project" value="InterPro"/>
</dbReference>
<evidence type="ECO:0000313" key="8">
    <source>
        <dbReference type="EMBL" id="KAJ1720505.1"/>
    </source>
</evidence>